<dbReference type="AlphaFoldDB" id="K7AVP3"/>
<dbReference type="RefSeq" id="WP_007641152.1">
    <property type="nucleotide sequence ID" value="NC_020514.1"/>
</dbReference>
<dbReference type="Proteomes" id="UP000011864">
    <property type="component" value="Chromosome"/>
</dbReference>
<dbReference type="HOGENOM" id="CLU_1863271_0_0_6"/>
<keyword evidence="2" id="KW-1185">Reference proteome</keyword>
<dbReference type="OrthoDB" id="6386842at2"/>
<evidence type="ECO:0000313" key="2">
    <source>
        <dbReference type="Proteomes" id="UP000011864"/>
    </source>
</evidence>
<gene>
    <name evidence="1" type="ORF">C427_4125</name>
</gene>
<name>K7AVP3_9ALTE</name>
<dbReference type="KEGG" id="gps:C427_4125"/>
<dbReference type="PATRIC" id="fig|1129794.4.peg.4108"/>
<protein>
    <submittedName>
        <fullName evidence="1">Uncharacterized protein</fullName>
    </submittedName>
</protein>
<accession>K7AVP3</accession>
<organism evidence="1 2">
    <name type="scientific">Paraglaciecola psychrophila 170</name>
    <dbReference type="NCBI Taxonomy" id="1129794"/>
    <lineage>
        <taxon>Bacteria</taxon>
        <taxon>Pseudomonadati</taxon>
        <taxon>Pseudomonadota</taxon>
        <taxon>Gammaproteobacteria</taxon>
        <taxon>Alteromonadales</taxon>
        <taxon>Alteromonadaceae</taxon>
        <taxon>Paraglaciecola</taxon>
    </lineage>
</organism>
<sequence length="137" mass="15270">MFSTLEINMKFVKIVALCSLILIANSCTVLGFATDMAILSVLHDGDDGDNVDASKEKLFFTIEGFEQDANLITTLVTQLPVSKEGFKPLFEKKSLATTLTCKNVVDGKQQCFPPEYYKDMYIEDHASEEDEIKSSKD</sequence>
<dbReference type="EMBL" id="CP003837">
    <property type="protein sequence ID" value="AGH46230.1"/>
    <property type="molecule type" value="Genomic_DNA"/>
</dbReference>
<reference evidence="1 2" key="1">
    <citation type="journal article" date="2013" name="Genome Announc.">
        <title>Complete Genome Sequence of Glaciecola psychrophila Strain 170T.</title>
        <authorList>
            <person name="Yin J."/>
            <person name="Chen J."/>
            <person name="Liu G."/>
            <person name="Yu Y."/>
            <person name="Song L."/>
            <person name="Wang X."/>
            <person name="Qu X."/>
        </authorList>
    </citation>
    <scope>NUCLEOTIDE SEQUENCE [LARGE SCALE GENOMIC DNA]</scope>
    <source>
        <strain evidence="1 2">170</strain>
    </source>
</reference>
<evidence type="ECO:0000313" key="1">
    <source>
        <dbReference type="EMBL" id="AGH46230.1"/>
    </source>
</evidence>
<dbReference type="STRING" id="1129794.C427_4125"/>
<proteinExistence type="predicted"/>